<dbReference type="InterPro" id="IPR043129">
    <property type="entry name" value="ATPase_NBD"/>
</dbReference>
<sequence>MRIAAIDMGTNTFHLIIGERYFNDIKILHKENSPVRLGEKTINDGIINEDAINRALVTLKNYKTKVEAYDVKKVRIMATSAVRSANNGNAFIQKVKQETGFEIEIISGDTEATFIYNAVKLSGSIEGMSLIMDIGGGSTEFLIADEQQIYWKKSYDLGASRMWQRYFLLDPLPFEDNLLIQSTLKLELKELFDNCKKYNPSMLIGSAGAFESYYSIINSAQQLEKNYEDIHLVAFKNLSCMLSKSNHEERSKIKGLIPLRVDMIVAASLLTNLILEETQIQKLRATSFDLKMGILDSI</sequence>
<accession>A0ABU7H5X1</accession>
<dbReference type="InterPro" id="IPR003695">
    <property type="entry name" value="Ppx_GppA_N"/>
</dbReference>
<dbReference type="EMBL" id="JAZDQU010000002">
    <property type="protein sequence ID" value="MEE1885961.1"/>
    <property type="molecule type" value="Genomic_DNA"/>
</dbReference>
<dbReference type="Gene3D" id="3.30.420.150">
    <property type="entry name" value="Exopolyphosphatase. Domain 2"/>
    <property type="match status" value="1"/>
</dbReference>
<comment type="caution">
    <text evidence="2">The sequence shown here is derived from an EMBL/GenBank/DDBJ whole genome shotgun (WGS) entry which is preliminary data.</text>
</comment>
<proteinExistence type="predicted"/>
<feature type="domain" description="Ppx/GppA phosphatase N-terminal" evidence="1">
    <location>
        <begin position="25"/>
        <end position="297"/>
    </location>
</feature>
<dbReference type="InterPro" id="IPR050273">
    <property type="entry name" value="GppA/Ppx_hydrolase"/>
</dbReference>
<name>A0ABU7H5X1_9SPHI</name>
<evidence type="ECO:0000313" key="2">
    <source>
        <dbReference type="EMBL" id="MEE1885961.1"/>
    </source>
</evidence>
<gene>
    <name evidence="2" type="ORF">VRU49_11090</name>
</gene>
<dbReference type="PANTHER" id="PTHR30005:SF0">
    <property type="entry name" value="RETROGRADE REGULATION PROTEIN 2"/>
    <property type="match status" value="1"/>
</dbReference>
<dbReference type="Gene3D" id="3.30.420.40">
    <property type="match status" value="1"/>
</dbReference>
<dbReference type="Pfam" id="PF02541">
    <property type="entry name" value="Ppx-GppA"/>
    <property type="match status" value="1"/>
</dbReference>
<reference evidence="2 3" key="1">
    <citation type="submission" date="2024-01" db="EMBL/GenBank/DDBJ databases">
        <title>Pedobacter sp. nov., isolated from oil-contaminated soil.</title>
        <authorList>
            <person name="Le N.T.T."/>
        </authorList>
    </citation>
    <scope>NUCLEOTIDE SEQUENCE [LARGE SCALE GENOMIC DNA]</scope>
    <source>
        <strain evidence="2 3">VNH31</strain>
    </source>
</reference>
<evidence type="ECO:0000313" key="3">
    <source>
        <dbReference type="Proteomes" id="UP001337681"/>
    </source>
</evidence>
<protein>
    <submittedName>
        <fullName evidence="2">Exopolyphosphatase</fullName>
    </submittedName>
</protein>
<dbReference type="RefSeq" id="WP_330146851.1">
    <property type="nucleotide sequence ID" value="NZ_JAZDQU010000002.1"/>
</dbReference>
<dbReference type="SUPFAM" id="SSF53067">
    <property type="entry name" value="Actin-like ATPase domain"/>
    <property type="match status" value="2"/>
</dbReference>
<keyword evidence="3" id="KW-1185">Reference proteome</keyword>
<dbReference type="Proteomes" id="UP001337681">
    <property type="component" value="Unassembled WGS sequence"/>
</dbReference>
<evidence type="ECO:0000259" key="1">
    <source>
        <dbReference type="Pfam" id="PF02541"/>
    </source>
</evidence>
<organism evidence="2 3">
    <name type="scientific">Pedobacter flavus</name>
    <dbReference type="NCBI Taxonomy" id="3113906"/>
    <lineage>
        <taxon>Bacteria</taxon>
        <taxon>Pseudomonadati</taxon>
        <taxon>Bacteroidota</taxon>
        <taxon>Sphingobacteriia</taxon>
        <taxon>Sphingobacteriales</taxon>
        <taxon>Sphingobacteriaceae</taxon>
        <taxon>Pedobacter</taxon>
    </lineage>
</organism>
<dbReference type="PANTHER" id="PTHR30005">
    <property type="entry name" value="EXOPOLYPHOSPHATASE"/>
    <property type="match status" value="1"/>
</dbReference>